<accession>A0A0D1XNR3</accession>
<dbReference type="GO" id="GO:0000422">
    <property type="term" value="P:autophagy of mitochondrion"/>
    <property type="evidence" value="ECO:0007669"/>
    <property type="project" value="TreeGrafter"/>
</dbReference>
<dbReference type="PANTHER" id="PTHR13385">
    <property type="entry name" value="AUTOPHAGY PROTEIN 12"/>
    <property type="match status" value="1"/>
</dbReference>
<evidence type="ECO:0000256" key="7">
    <source>
        <dbReference type="SAM" id="MobiDB-lite"/>
    </source>
</evidence>
<evidence type="ECO:0000256" key="5">
    <source>
        <dbReference type="ARBA" id="ARBA00023006"/>
    </source>
</evidence>
<dbReference type="CDD" id="cd01612">
    <property type="entry name" value="Ubl_ATG12"/>
    <property type="match status" value="1"/>
</dbReference>
<evidence type="ECO:0000256" key="6">
    <source>
        <dbReference type="RuleBase" id="RU361201"/>
    </source>
</evidence>
<dbReference type="HOGENOM" id="CLU_106795_1_1_1"/>
<comment type="function">
    <text evidence="6">Ubiquitin-like protein involved in cytoplasm to vacuole transport (Cvt), autophagy vesicles formation, mitophagy, and nucleophagy.</text>
</comment>
<evidence type="ECO:0000256" key="3">
    <source>
        <dbReference type="ARBA" id="ARBA00022499"/>
    </source>
</evidence>
<keyword evidence="6" id="KW-0472">Membrane</keyword>
<keyword evidence="5 6" id="KW-0072">Autophagy</keyword>
<dbReference type="EMBL" id="KN847541">
    <property type="protein sequence ID" value="KIW04216.1"/>
    <property type="molecule type" value="Genomic_DNA"/>
</dbReference>
<feature type="region of interest" description="Disordered" evidence="7">
    <location>
        <begin position="1"/>
        <end position="29"/>
    </location>
</feature>
<dbReference type="VEuPathDB" id="FungiDB:PV09_04524"/>
<feature type="compositionally biased region" description="Acidic residues" evidence="7">
    <location>
        <begin position="20"/>
        <end position="29"/>
    </location>
</feature>
<dbReference type="GO" id="GO:0015031">
    <property type="term" value="P:protein transport"/>
    <property type="evidence" value="ECO:0007669"/>
    <property type="project" value="UniProtKB-KW"/>
</dbReference>
<dbReference type="OrthoDB" id="10003551at2759"/>
<dbReference type="GO" id="GO:0034274">
    <property type="term" value="C:Atg12-Atg5-Atg16 complex"/>
    <property type="evidence" value="ECO:0007669"/>
    <property type="project" value="TreeGrafter"/>
</dbReference>
<protein>
    <recommendedName>
        <fullName evidence="2 6">Ubiquitin-like protein ATG12</fullName>
    </recommendedName>
</protein>
<dbReference type="GO" id="GO:0034727">
    <property type="term" value="P:piecemeal microautophagy of the nucleus"/>
    <property type="evidence" value="ECO:0007669"/>
    <property type="project" value="TreeGrafter"/>
</dbReference>
<dbReference type="Gene3D" id="3.10.20.90">
    <property type="entry name" value="Phosphatidylinositol 3-kinase Catalytic Subunit, Chain A, domain 1"/>
    <property type="match status" value="1"/>
</dbReference>
<evidence type="ECO:0000256" key="1">
    <source>
        <dbReference type="ARBA" id="ARBA00007778"/>
    </source>
</evidence>
<evidence type="ECO:0000256" key="4">
    <source>
        <dbReference type="ARBA" id="ARBA00022786"/>
    </source>
</evidence>
<organism evidence="8 9">
    <name type="scientific">Verruconis gallopava</name>
    <dbReference type="NCBI Taxonomy" id="253628"/>
    <lineage>
        <taxon>Eukaryota</taxon>
        <taxon>Fungi</taxon>
        <taxon>Dikarya</taxon>
        <taxon>Ascomycota</taxon>
        <taxon>Pezizomycotina</taxon>
        <taxon>Dothideomycetes</taxon>
        <taxon>Pleosporomycetidae</taxon>
        <taxon>Venturiales</taxon>
        <taxon>Sympoventuriaceae</taxon>
        <taxon>Verruconis</taxon>
    </lineage>
</organism>
<evidence type="ECO:0000256" key="2">
    <source>
        <dbReference type="ARBA" id="ARBA00015875"/>
    </source>
</evidence>
<dbReference type="GO" id="GO:0000045">
    <property type="term" value="P:autophagosome assembly"/>
    <property type="evidence" value="ECO:0007669"/>
    <property type="project" value="InterPro"/>
</dbReference>
<keyword evidence="4 6" id="KW-0833">Ubl conjugation pathway</keyword>
<dbReference type="STRING" id="253628.A0A0D1XNR3"/>
<dbReference type="PANTHER" id="PTHR13385:SF0">
    <property type="entry name" value="UBIQUITIN-LIKE PROTEIN ATG12"/>
    <property type="match status" value="1"/>
</dbReference>
<dbReference type="GO" id="GO:0061723">
    <property type="term" value="P:glycophagy"/>
    <property type="evidence" value="ECO:0007669"/>
    <property type="project" value="TreeGrafter"/>
</dbReference>
<evidence type="ECO:0000313" key="8">
    <source>
        <dbReference type="EMBL" id="KIW04216.1"/>
    </source>
</evidence>
<keyword evidence="6" id="KW-0813">Transport</keyword>
<proteinExistence type="inferred from homology"/>
<dbReference type="SUPFAM" id="SSF54236">
    <property type="entry name" value="Ubiquitin-like"/>
    <property type="match status" value="1"/>
</dbReference>
<keyword evidence="9" id="KW-1185">Reference proteome</keyword>
<comment type="subunit">
    <text evidence="6">Forms a conjugate with ATG5.</text>
</comment>
<keyword evidence="3 6" id="KW-1017">Isopeptide bond</keyword>
<dbReference type="GO" id="GO:0000421">
    <property type="term" value="C:autophagosome membrane"/>
    <property type="evidence" value="ECO:0007669"/>
    <property type="project" value="TreeGrafter"/>
</dbReference>
<dbReference type="GO" id="GO:0034045">
    <property type="term" value="C:phagophore assembly site membrane"/>
    <property type="evidence" value="ECO:0007669"/>
    <property type="project" value="UniProtKB-SubCell"/>
</dbReference>
<evidence type="ECO:0000313" key="9">
    <source>
        <dbReference type="Proteomes" id="UP000053259"/>
    </source>
</evidence>
<sequence>MSSHSEAATHSPPPPLDASPVEEDRSEDVEIPLTMTASVVLTSLPKDARSALRDAGREQDGERKVTVHFRPIGSAPTLPPKQVKSTVSAHHPFSFVVRFLRRRLKLKETESVFCYLHNCWSPSLDESVGVLWNCFKTGEELVVSYAVHPAFG</sequence>
<dbReference type="RefSeq" id="XP_016214085.1">
    <property type="nucleotide sequence ID" value="XM_016357883.1"/>
</dbReference>
<dbReference type="FunCoup" id="A0A0D1XNR3">
    <property type="interactions" value="155"/>
</dbReference>
<dbReference type="Proteomes" id="UP000053259">
    <property type="component" value="Unassembled WGS sequence"/>
</dbReference>
<gene>
    <name evidence="8" type="ORF">PV09_04524</name>
</gene>
<dbReference type="AlphaFoldDB" id="A0A0D1XNR3"/>
<reference evidence="8 9" key="1">
    <citation type="submission" date="2015-01" db="EMBL/GenBank/DDBJ databases">
        <title>The Genome Sequence of Ochroconis gallopava CBS43764.</title>
        <authorList>
            <consortium name="The Broad Institute Genomics Platform"/>
            <person name="Cuomo C."/>
            <person name="de Hoog S."/>
            <person name="Gorbushina A."/>
            <person name="Stielow B."/>
            <person name="Teixiera M."/>
            <person name="Abouelleil A."/>
            <person name="Chapman S.B."/>
            <person name="Priest M."/>
            <person name="Young S.K."/>
            <person name="Wortman J."/>
            <person name="Nusbaum C."/>
            <person name="Birren B."/>
        </authorList>
    </citation>
    <scope>NUCLEOTIDE SEQUENCE [LARGE SCALE GENOMIC DNA]</scope>
    <source>
        <strain evidence="8 9">CBS 43764</strain>
    </source>
</reference>
<keyword evidence="6" id="KW-0653">Protein transport</keyword>
<comment type="similarity">
    <text evidence="1 6">Belongs to the ATG12 family.</text>
</comment>
<name>A0A0D1XNR3_9PEZI</name>
<dbReference type="InterPro" id="IPR007242">
    <property type="entry name" value="Atg12"/>
</dbReference>
<dbReference type="GeneID" id="27312497"/>
<dbReference type="Pfam" id="PF04110">
    <property type="entry name" value="APG12"/>
    <property type="match status" value="1"/>
</dbReference>
<comment type="subcellular location">
    <subcellularLocation>
        <location evidence="6">Preautophagosomal structure membrane</location>
        <topology evidence="6">Peripheral membrane protein</topology>
    </subcellularLocation>
</comment>
<dbReference type="GO" id="GO:0097352">
    <property type="term" value="P:autophagosome maturation"/>
    <property type="evidence" value="ECO:0007669"/>
    <property type="project" value="TreeGrafter"/>
</dbReference>
<dbReference type="InParanoid" id="A0A0D1XNR3"/>
<dbReference type="InterPro" id="IPR029071">
    <property type="entry name" value="Ubiquitin-like_domsf"/>
</dbReference>
<dbReference type="GO" id="GO:0019776">
    <property type="term" value="F:Atg8-family ligase activity"/>
    <property type="evidence" value="ECO:0007669"/>
    <property type="project" value="TreeGrafter"/>
</dbReference>